<feature type="compositionally biased region" description="Basic and acidic residues" evidence="1">
    <location>
        <begin position="31"/>
        <end position="42"/>
    </location>
</feature>
<feature type="region of interest" description="Disordered" evidence="1">
    <location>
        <begin position="22"/>
        <end position="68"/>
    </location>
</feature>
<proteinExistence type="predicted"/>
<dbReference type="Proteomes" id="UP001516472">
    <property type="component" value="Unassembled WGS sequence"/>
</dbReference>
<evidence type="ECO:0000256" key="1">
    <source>
        <dbReference type="SAM" id="MobiDB-lite"/>
    </source>
</evidence>
<protein>
    <submittedName>
        <fullName evidence="2">Uncharacterized protein</fullName>
    </submittedName>
</protein>
<dbReference type="EMBL" id="JAAIYO010000002">
    <property type="protein sequence ID" value="MBE4748333.1"/>
    <property type="molecule type" value="Genomic_DNA"/>
</dbReference>
<evidence type="ECO:0000313" key="2">
    <source>
        <dbReference type="EMBL" id="MBE4748333.1"/>
    </source>
</evidence>
<name>A0ABR9PK80_9BACT</name>
<evidence type="ECO:0000313" key="3">
    <source>
        <dbReference type="Proteomes" id="UP001516472"/>
    </source>
</evidence>
<gene>
    <name evidence="2" type="ORF">G4177_09140</name>
</gene>
<sequence>MWINMQAGPCLRIVAAILERPAARRASGHHAKNERGVQKRFDSAGGDRYSPPPSTSRSQRVEAKQSGA</sequence>
<comment type="caution">
    <text evidence="2">The sequence shown here is derived from an EMBL/GenBank/DDBJ whole genome shotgun (WGS) entry which is preliminary data.</text>
</comment>
<feature type="compositionally biased region" description="Basic and acidic residues" evidence="1">
    <location>
        <begin position="59"/>
        <end position="68"/>
    </location>
</feature>
<keyword evidence="3" id="KW-1185">Reference proteome</keyword>
<accession>A0ABR9PK80</accession>
<reference evidence="2 3" key="1">
    <citation type="submission" date="2020-02" db="EMBL/GenBank/DDBJ databases">
        <authorList>
            <person name="Babadi Z.K."/>
            <person name="Risdian C."/>
            <person name="Ebrahimipour G.H."/>
            <person name="Wink J."/>
        </authorList>
    </citation>
    <scope>NUCLEOTIDE SEQUENCE [LARGE SCALE GENOMIC DNA]</scope>
    <source>
        <strain evidence="2 3">ZKHCc1 1396</strain>
    </source>
</reference>
<organism evidence="2 3">
    <name type="scientific">Corallococcus soli</name>
    <dbReference type="NCBI Taxonomy" id="2710757"/>
    <lineage>
        <taxon>Bacteria</taxon>
        <taxon>Pseudomonadati</taxon>
        <taxon>Myxococcota</taxon>
        <taxon>Myxococcia</taxon>
        <taxon>Myxococcales</taxon>
        <taxon>Cystobacterineae</taxon>
        <taxon>Myxococcaceae</taxon>
        <taxon>Corallococcus</taxon>
    </lineage>
</organism>
<dbReference type="RefSeq" id="WP_415835472.1">
    <property type="nucleotide sequence ID" value="NZ_CBCSIP010000268.1"/>
</dbReference>